<gene>
    <name evidence="1" type="ORF">S01H4_59900</name>
</gene>
<proteinExistence type="predicted"/>
<sequence>MGNQVGEEIKSERSKILRSIGDRLRNSYIKNQIGELLNVVCEEMNFENRIISGTSGNYIKV</sequence>
<feature type="non-terminal residue" evidence="1">
    <location>
        <position position="61"/>
    </location>
</feature>
<reference evidence="1" key="1">
    <citation type="journal article" date="2014" name="Front. Microbiol.">
        <title>High frequency of phylogenetically diverse reductive dehalogenase-homologous genes in deep subseafloor sedimentary metagenomes.</title>
        <authorList>
            <person name="Kawai M."/>
            <person name="Futagami T."/>
            <person name="Toyoda A."/>
            <person name="Takaki Y."/>
            <person name="Nishi S."/>
            <person name="Hori S."/>
            <person name="Arai W."/>
            <person name="Tsubouchi T."/>
            <person name="Morono Y."/>
            <person name="Uchiyama I."/>
            <person name="Ito T."/>
            <person name="Fujiyama A."/>
            <person name="Inagaki F."/>
            <person name="Takami H."/>
        </authorList>
    </citation>
    <scope>NUCLEOTIDE SEQUENCE</scope>
    <source>
        <strain evidence="1">Expedition CK06-06</strain>
    </source>
</reference>
<dbReference type="AlphaFoldDB" id="X1EU02"/>
<accession>X1EU02</accession>
<dbReference type="EMBL" id="BART01035207">
    <property type="protein sequence ID" value="GAH12108.1"/>
    <property type="molecule type" value="Genomic_DNA"/>
</dbReference>
<evidence type="ECO:0000313" key="1">
    <source>
        <dbReference type="EMBL" id="GAH12108.1"/>
    </source>
</evidence>
<comment type="caution">
    <text evidence="1">The sequence shown here is derived from an EMBL/GenBank/DDBJ whole genome shotgun (WGS) entry which is preliminary data.</text>
</comment>
<name>X1EU02_9ZZZZ</name>
<protein>
    <submittedName>
        <fullName evidence="1">Uncharacterized protein</fullName>
    </submittedName>
</protein>
<organism evidence="1">
    <name type="scientific">marine sediment metagenome</name>
    <dbReference type="NCBI Taxonomy" id="412755"/>
    <lineage>
        <taxon>unclassified sequences</taxon>
        <taxon>metagenomes</taxon>
        <taxon>ecological metagenomes</taxon>
    </lineage>
</organism>